<keyword evidence="4" id="KW-1185">Reference proteome</keyword>
<proteinExistence type="predicted"/>
<gene>
    <name evidence="3" type="ORF">BU16DRAFT_506928</name>
</gene>
<feature type="compositionally biased region" description="Basic residues" evidence="1">
    <location>
        <begin position="106"/>
        <end position="123"/>
    </location>
</feature>
<dbReference type="AlphaFoldDB" id="A0A6A6R2T2"/>
<dbReference type="SUPFAM" id="SSF52047">
    <property type="entry name" value="RNI-like"/>
    <property type="match status" value="1"/>
</dbReference>
<evidence type="ECO:0000256" key="1">
    <source>
        <dbReference type="SAM" id="MobiDB-lite"/>
    </source>
</evidence>
<dbReference type="EMBL" id="MU004186">
    <property type="protein sequence ID" value="KAF2498123.1"/>
    <property type="molecule type" value="Genomic_DNA"/>
</dbReference>
<organism evidence="3 4">
    <name type="scientific">Lophium mytilinum</name>
    <dbReference type="NCBI Taxonomy" id="390894"/>
    <lineage>
        <taxon>Eukaryota</taxon>
        <taxon>Fungi</taxon>
        <taxon>Dikarya</taxon>
        <taxon>Ascomycota</taxon>
        <taxon>Pezizomycotina</taxon>
        <taxon>Dothideomycetes</taxon>
        <taxon>Pleosporomycetidae</taxon>
        <taxon>Mytilinidiales</taxon>
        <taxon>Mytilinidiaceae</taxon>
        <taxon>Lophium</taxon>
    </lineage>
</organism>
<sequence>MSNRRARNNGANRGTAGIRGPHSALTDFLAANNISAAQIRDSYLQRVQQAEQQGGEDGDEAAPDNGEGPSHQVQTAEEQEAEENAVAEAVERSRKRKRNQEDAIAKVKKGKQDKKKAASKKKKRDDSDDEDSDEDYDDALGNMYKKSKPLPGQLENCETCSKRFTVTPYSKTGPDGGLVCTPCGKDLAKEEKATEKANKPAVRKTRRKVESNRLDGIVTHGAKSLQQLCIEKIVQHHQEVEEFGDLPDSIIERLCEIFSKKRVLTPQTLKLFLRADLKTVAIHECAYLECEDYEHIFAFVPHIEKLALRNCCQFKDRCVEYMLEKAPELKHIQLYAANLVTNDMWIRMFKVKGEQLETLKLEWLDASFDDDAAAAMVGYCPNISRLKFKRCRQLGVAAIDAIAHLAHLEHLSLQISQEVPGERIVNVIGSVGANLQTLSLERFLEAGDDVLDAIHTQCRSLSKLRFTENDYATDAAFAALFTDWANPPLRFIDVNSNRDIDNANPEGPEEVIGLGDAGFAAMMEHSGFKLHTLDIASCRHISFATFSSVFDGKKQYPCLEELNVSFCTTVDTIVVAGIFKSCPKLKKLVAFSCFGIEDVIVPAGIVLIGVPRAQDAIEQFGEWGVDVNMALGKMVHVGA</sequence>
<feature type="compositionally biased region" description="Low complexity" evidence="1">
    <location>
        <begin position="8"/>
        <end position="20"/>
    </location>
</feature>
<reference evidence="3" key="1">
    <citation type="journal article" date="2020" name="Stud. Mycol.">
        <title>101 Dothideomycetes genomes: a test case for predicting lifestyles and emergence of pathogens.</title>
        <authorList>
            <person name="Haridas S."/>
            <person name="Albert R."/>
            <person name="Binder M."/>
            <person name="Bloem J."/>
            <person name="Labutti K."/>
            <person name="Salamov A."/>
            <person name="Andreopoulos B."/>
            <person name="Baker S."/>
            <person name="Barry K."/>
            <person name="Bills G."/>
            <person name="Bluhm B."/>
            <person name="Cannon C."/>
            <person name="Castanera R."/>
            <person name="Culley D."/>
            <person name="Daum C."/>
            <person name="Ezra D."/>
            <person name="Gonzalez J."/>
            <person name="Henrissat B."/>
            <person name="Kuo A."/>
            <person name="Liang C."/>
            <person name="Lipzen A."/>
            <person name="Lutzoni F."/>
            <person name="Magnuson J."/>
            <person name="Mondo S."/>
            <person name="Nolan M."/>
            <person name="Ohm R."/>
            <person name="Pangilinan J."/>
            <person name="Park H.-J."/>
            <person name="Ramirez L."/>
            <person name="Alfaro M."/>
            <person name="Sun H."/>
            <person name="Tritt A."/>
            <person name="Yoshinaga Y."/>
            <person name="Zwiers L.-H."/>
            <person name="Turgeon B."/>
            <person name="Goodwin S."/>
            <person name="Spatafora J."/>
            <person name="Crous P."/>
            <person name="Grigoriev I."/>
        </authorList>
    </citation>
    <scope>NUCLEOTIDE SEQUENCE</scope>
    <source>
        <strain evidence="3">CBS 269.34</strain>
    </source>
</reference>
<dbReference type="InterPro" id="IPR056451">
    <property type="entry name" value="Znf_Tbcl_Rhp7"/>
</dbReference>
<dbReference type="OrthoDB" id="1924287at2759"/>
<feature type="domain" description="DNA repair protein rhp7 treble clef" evidence="2">
    <location>
        <begin position="151"/>
        <end position="189"/>
    </location>
</feature>
<name>A0A6A6R2T2_9PEZI</name>
<evidence type="ECO:0000259" key="2">
    <source>
        <dbReference type="Pfam" id="PF23550"/>
    </source>
</evidence>
<dbReference type="GO" id="GO:0031146">
    <property type="term" value="P:SCF-dependent proteasomal ubiquitin-dependent protein catabolic process"/>
    <property type="evidence" value="ECO:0007669"/>
    <property type="project" value="TreeGrafter"/>
</dbReference>
<dbReference type="Pfam" id="PF23550">
    <property type="entry name" value="zf_Tbcl_Rhp7"/>
    <property type="match status" value="1"/>
</dbReference>
<dbReference type="PANTHER" id="PTHR13318:SF234">
    <property type="entry name" value="RNI-LIKE PROTEIN"/>
    <property type="match status" value="1"/>
</dbReference>
<protein>
    <submittedName>
        <fullName evidence="3">RNI-like protein</fullName>
    </submittedName>
</protein>
<accession>A0A6A6R2T2</accession>
<dbReference type="Gene3D" id="3.80.10.10">
    <property type="entry name" value="Ribonuclease Inhibitor"/>
    <property type="match status" value="2"/>
</dbReference>
<feature type="compositionally biased region" description="Acidic residues" evidence="1">
    <location>
        <begin position="127"/>
        <end position="138"/>
    </location>
</feature>
<dbReference type="PANTHER" id="PTHR13318">
    <property type="entry name" value="PARTNER OF PAIRED, ISOFORM B-RELATED"/>
    <property type="match status" value="1"/>
</dbReference>
<evidence type="ECO:0000313" key="4">
    <source>
        <dbReference type="Proteomes" id="UP000799750"/>
    </source>
</evidence>
<evidence type="ECO:0000313" key="3">
    <source>
        <dbReference type="EMBL" id="KAF2498123.1"/>
    </source>
</evidence>
<dbReference type="InterPro" id="IPR032675">
    <property type="entry name" value="LRR_dom_sf"/>
</dbReference>
<feature type="region of interest" description="Disordered" evidence="1">
    <location>
        <begin position="45"/>
        <end position="152"/>
    </location>
</feature>
<dbReference type="GO" id="GO:0019005">
    <property type="term" value="C:SCF ubiquitin ligase complex"/>
    <property type="evidence" value="ECO:0007669"/>
    <property type="project" value="TreeGrafter"/>
</dbReference>
<dbReference type="Proteomes" id="UP000799750">
    <property type="component" value="Unassembled WGS sequence"/>
</dbReference>
<feature type="region of interest" description="Disordered" evidence="1">
    <location>
        <begin position="1"/>
        <end position="21"/>
    </location>
</feature>
<dbReference type="FunFam" id="3.80.10.10:FF:000601">
    <property type="entry name" value="DNA repair protein Rad7, protein"/>
    <property type="match status" value="1"/>
</dbReference>